<evidence type="ECO:0000313" key="1">
    <source>
        <dbReference type="EMBL" id="JAD26975.1"/>
    </source>
</evidence>
<dbReference type="EMBL" id="GBRH01270920">
    <property type="protein sequence ID" value="JAD26975.1"/>
    <property type="molecule type" value="Transcribed_RNA"/>
</dbReference>
<reference evidence="1" key="1">
    <citation type="submission" date="2014-09" db="EMBL/GenBank/DDBJ databases">
        <authorList>
            <person name="Magalhaes I.L.F."/>
            <person name="Oliveira U."/>
            <person name="Santos F.R."/>
            <person name="Vidigal T.H.D.A."/>
            <person name="Brescovit A.D."/>
            <person name="Santos A.J."/>
        </authorList>
    </citation>
    <scope>NUCLEOTIDE SEQUENCE</scope>
    <source>
        <tissue evidence="1">Shoot tissue taken approximately 20 cm above the soil surface</tissue>
    </source>
</reference>
<organism evidence="1">
    <name type="scientific">Arundo donax</name>
    <name type="common">Giant reed</name>
    <name type="synonym">Donax arundinaceus</name>
    <dbReference type="NCBI Taxonomy" id="35708"/>
    <lineage>
        <taxon>Eukaryota</taxon>
        <taxon>Viridiplantae</taxon>
        <taxon>Streptophyta</taxon>
        <taxon>Embryophyta</taxon>
        <taxon>Tracheophyta</taxon>
        <taxon>Spermatophyta</taxon>
        <taxon>Magnoliopsida</taxon>
        <taxon>Liliopsida</taxon>
        <taxon>Poales</taxon>
        <taxon>Poaceae</taxon>
        <taxon>PACMAD clade</taxon>
        <taxon>Arundinoideae</taxon>
        <taxon>Arundineae</taxon>
        <taxon>Arundo</taxon>
    </lineage>
</organism>
<sequence>MGVIFPCYNLSY</sequence>
<name>A0A0A8YQ29_ARUDO</name>
<accession>A0A0A8YQ29</accession>
<reference evidence="1" key="2">
    <citation type="journal article" date="2015" name="Data Brief">
        <title>Shoot transcriptome of the giant reed, Arundo donax.</title>
        <authorList>
            <person name="Barrero R.A."/>
            <person name="Guerrero F.D."/>
            <person name="Moolhuijzen P."/>
            <person name="Goolsby J.A."/>
            <person name="Tidwell J."/>
            <person name="Bellgard S.E."/>
            <person name="Bellgard M.I."/>
        </authorList>
    </citation>
    <scope>NUCLEOTIDE SEQUENCE</scope>
    <source>
        <tissue evidence="1">Shoot tissue taken approximately 20 cm above the soil surface</tissue>
    </source>
</reference>
<protein>
    <submittedName>
        <fullName evidence="1">Uncharacterized protein</fullName>
    </submittedName>
</protein>
<proteinExistence type="predicted"/>